<gene>
    <name evidence="1" type="ORF">HPB50_020254</name>
</gene>
<dbReference type="EMBL" id="CM023489">
    <property type="protein sequence ID" value="KAH6922915.1"/>
    <property type="molecule type" value="Genomic_DNA"/>
</dbReference>
<protein>
    <submittedName>
        <fullName evidence="1">Uncharacterized protein</fullName>
    </submittedName>
</protein>
<evidence type="ECO:0000313" key="2">
    <source>
        <dbReference type="Proteomes" id="UP000821845"/>
    </source>
</evidence>
<reference evidence="1" key="1">
    <citation type="submission" date="2020-05" db="EMBL/GenBank/DDBJ databases">
        <title>Large-scale comparative analyses of tick genomes elucidate their genetic diversity and vector capacities.</title>
        <authorList>
            <person name="Jia N."/>
            <person name="Wang J."/>
            <person name="Shi W."/>
            <person name="Du L."/>
            <person name="Sun Y."/>
            <person name="Zhan W."/>
            <person name="Jiang J."/>
            <person name="Wang Q."/>
            <person name="Zhang B."/>
            <person name="Ji P."/>
            <person name="Sakyi L.B."/>
            <person name="Cui X."/>
            <person name="Yuan T."/>
            <person name="Jiang B."/>
            <person name="Yang W."/>
            <person name="Lam T.T.-Y."/>
            <person name="Chang Q."/>
            <person name="Ding S."/>
            <person name="Wang X."/>
            <person name="Zhu J."/>
            <person name="Ruan X."/>
            <person name="Zhao L."/>
            <person name="Wei J."/>
            <person name="Que T."/>
            <person name="Du C."/>
            <person name="Cheng J."/>
            <person name="Dai P."/>
            <person name="Han X."/>
            <person name="Huang E."/>
            <person name="Gao Y."/>
            <person name="Liu J."/>
            <person name="Shao H."/>
            <person name="Ye R."/>
            <person name="Li L."/>
            <person name="Wei W."/>
            <person name="Wang X."/>
            <person name="Wang C."/>
            <person name="Yang T."/>
            <person name="Huo Q."/>
            <person name="Li W."/>
            <person name="Guo W."/>
            <person name="Chen H."/>
            <person name="Zhou L."/>
            <person name="Ni X."/>
            <person name="Tian J."/>
            <person name="Zhou Y."/>
            <person name="Sheng Y."/>
            <person name="Liu T."/>
            <person name="Pan Y."/>
            <person name="Xia L."/>
            <person name="Li J."/>
            <person name="Zhao F."/>
            <person name="Cao W."/>
        </authorList>
    </citation>
    <scope>NUCLEOTIDE SEQUENCE</scope>
    <source>
        <strain evidence="1">Hyas-2018</strain>
    </source>
</reference>
<name>A0ACB7RKC2_HYAAI</name>
<accession>A0ACB7RKC2</accession>
<keyword evidence="2" id="KW-1185">Reference proteome</keyword>
<dbReference type="Proteomes" id="UP000821845">
    <property type="component" value="Chromosome 9"/>
</dbReference>
<sequence length="506" mass="56086">MAGPADDVIAQLNETLKDAVKNDTVKFQPTPAGQAVAYTSIMLMAFFPIILGSFKSESGEKPETMTRKDAAMFPVIASGALFGLYIFFKLFSKEYINLLLTGYFFLLGVLALAHILSPAFSRVLRRLLPSHFYRWEYRISFQRWSTTQSDECEEYFDYRFSYDDVACWIFCCMFGVWYLWQKHWVANNLFGLAFAVNGVELLHINTVATGCILLGGLFVYDIFWVFGTDVMVTVAKSFEAPIKYFLESGFAGKHFAMLGLGDIVIPGIFIALLLRFDSSLNRQRNLYFVSSFVAYVLGLALTIFIMVYFNHAQPALLYLVPACTGVPLTVALLMGDITAMFKYEDHPAAEKGASDERLERESENDSDQKTPKASPVSAKKNSRKENAGGIVINNMASPSPMFFIRQLRSWTGRQAVAAEIAPGLAPLTRGSPSWQADKNAELSETSAFGLGDGYYTVPSVLVKAASNGRGKCLIFGSRAESAKRTWEKPSTYAADVSISKPAPSLT</sequence>
<evidence type="ECO:0000313" key="1">
    <source>
        <dbReference type="EMBL" id="KAH6922915.1"/>
    </source>
</evidence>
<comment type="caution">
    <text evidence="1">The sequence shown here is derived from an EMBL/GenBank/DDBJ whole genome shotgun (WGS) entry which is preliminary data.</text>
</comment>
<proteinExistence type="predicted"/>
<organism evidence="1 2">
    <name type="scientific">Hyalomma asiaticum</name>
    <name type="common">Tick</name>
    <dbReference type="NCBI Taxonomy" id="266040"/>
    <lineage>
        <taxon>Eukaryota</taxon>
        <taxon>Metazoa</taxon>
        <taxon>Ecdysozoa</taxon>
        <taxon>Arthropoda</taxon>
        <taxon>Chelicerata</taxon>
        <taxon>Arachnida</taxon>
        <taxon>Acari</taxon>
        <taxon>Parasitiformes</taxon>
        <taxon>Ixodida</taxon>
        <taxon>Ixodoidea</taxon>
        <taxon>Ixodidae</taxon>
        <taxon>Hyalomminae</taxon>
        <taxon>Hyalomma</taxon>
    </lineage>
</organism>